<proteinExistence type="predicted"/>
<comment type="caution">
    <text evidence="1">Lacks conserved residue(s) required for the propagation of feature annotation.</text>
</comment>
<evidence type="ECO:0000256" key="2">
    <source>
        <dbReference type="SAM" id="SignalP"/>
    </source>
</evidence>
<evidence type="ECO:0000256" key="1">
    <source>
        <dbReference type="PROSITE-ProRule" id="PRU01005"/>
    </source>
</evidence>
<organism evidence="4 5">
    <name type="scientific">Pristionchus fissidentatus</name>
    <dbReference type="NCBI Taxonomy" id="1538716"/>
    <lineage>
        <taxon>Eukaryota</taxon>
        <taxon>Metazoa</taxon>
        <taxon>Ecdysozoa</taxon>
        <taxon>Nematoda</taxon>
        <taxon>Chromadorea</taxon>
        <taxon>Rhabditida</taxon>
        <taxon>Rhabditina</taxon>
        <taxon>Diplogasteromorpha</taxon>
        <taxon>Diplogasteroidea</taxon>
        <taxon>Neodiplogasteridae</taxon>
        <taxon>Pristionchus</taxon>
    </lineage>
</organism>
<dbReference type="PROSITE" id="PS51670">
    <property type="entry name" value="SHKT"/>
    <property type="match status" value="1"/>
</dbReference>
<reference evidence="4" key="1">
    <citation type="submission" date="2023-10" db="EMBL/GenBank/DDBJ databases">
        <title>Genome assembly of Pristionchus species.</title>
        <authorList>
            <person name="Yoshida K."/>
            <person name="Sommer R.J."/>
        </authorList>
    </citation>
    <scope>NUCLEOTIDE SEQUENCE</scope>
    <source>
        <strain evidence="4">RS5133</strain>
    </source>
</reference>
<dbReference type="PANTHER" id="PTHR46707:SF1">
    <property type="entry name" value="COEXPRESSED WITH POLYCYSTINS-RELATED"/>
    <property type="match status" value="1"/>
</dbReference>
<accession>A0AAV5X4L3</accession>
<dbReference type="Pfam" id="PF01549">
    <property type="entry name" value="ShK"/>
    <property type="match status" value="1"/>
</dbReference>
<keyword evidence="5" id="KW-1185">Reference proteome</keyword>
<feature type="domain" description="ShKT" evidence="3">
    <location>
        <begin position="26"/>
        <end position="66"/>
    </location>
</feature>
<sequence>LQRVMSRTLLTLVGVVALSAVANGQCAAVDHPNCANWVKNGFCTNPGYSISYLQTYCPKSCANSGCGPAAAVTTTTAATAAFTENKNCPKWAESPTTMFCASTTITLEQKKTICKERAKPKPNQEDGCAIYTQTADKVKKEANVATGAAKLNAATADGATKVVAVYVKDKCEVELFADDAAPAGTKLGLGTPTVNNYKVEPAQQTSQKYTCTCNP</sequence>
<protein>
    <recommendedName>
        <fullName evidence="3">ShKT domain-containing protein</fullName>
    </recommendedName>
</protein>
<comment type="caution">
    <text evidence="4">The sequence shown here is derived from an EMBL/GenBank/DDBJ whole genome shotgun (WGS) entry which is preliminary data.</text>
</comment>
<evidence type="ECO:0000313" key="4">
    <source>
        <dbReference type="EMBL" id="GMT37134.1"/>
    </source>
</evidence>
<evidence type="ECO:0000259" key="3">
    <source>
        <dbReference type="PROSITE" id="PS51670"/>
    </source>
</evidence>
<feature type="non-terminal residue" evidence="4">
    <location>
        <position position="1"/>
    </location>
</feature>
<keyword evidence="2" id="KW-0732">Signal</keyword>
<feature type="signal peptide" evidence="2">
    <location>
        <begin position="1"/>
        <end position="24"/>
    </location>
</feature>
<dbReference type="PANTHER" id="PTHR46707">
    <property type="entry name" value="PROTEIN CBG07468"/>
    <property type="match status" value="1"/>
</dbReference>
<evidence type="ECO:0000313" key="5">
    <source>
        <dbReference type="Proteomes" id="UP001432322"/>
    </source>
</evidence>
<dbReference type="InterPro" id="IPR003582">
    <property type="entry name" value="ShKT_dom"/>
</dbReference>
<dbReference type="Gene3D" id="1.10.10.1940">
    <property type="match status" value="1"/>
</dbReference>
<dbReference type="Proteomes" id="UP001432322">
    <property type="component" value="Unassembled WGS sequence"/>
</dbReference>
<dbReference type="AlphaFoldDB" id="A0AAV5X4L3"/>
<gene>
    <name evidence="4" type="ORF">PFISCL1PPCAC_28431</name>
</gene>
<name>A0AAV5X4L3_9BILA</name>
<feature type="chain" id="PRO_5043461964" description="ShKT domain-containing protein" evidence="2">
    <location>
        <begin position="25"/>
        <end position="215"/>
    </location>
</feature>
<dbReference type="EMBL" id="BTSY01000050">
    <property type="protein sequence ID" value="GMT37134.1"/>
    <property type="molecule type" value="Genomic_DNA"/>
</dbReference>